<sequence length="76" mass="8252">PAPFDTVFLLLPCTLWHSITQPSPALCGIAFLRCALLFLAQYSSAPASFDTVFLLLPCTIWHSIAQPSPALCGIEF</sequence>
<keyword evidence="2" id="KW-1185">Reference proteome</keyword>
<proteinExistence type="predicted"/>
<protein>
    <submittedName>
        <fullName evidence="1">Uncharacterized protein</fullName>
    </submittedName>
</protein>
<accession>A0AAV7Q6M4</accession>
<dbReference type="Proteomes" id="UP001066276">
    <property type="component" value="Chromosome 6"/>
</dbReference>
<feature type="non-terminal residue" evidence="1">
    <location>
        <position position="76"/>
    </location>
</feature>
<gene>
    <name evidence="1" type="ORF">NDU88_001617</name>
</gene>
<reference evidence="1" key="1">
    <citation type="journal article" date="2022" name="bioRxiv">
        <title>Sequencing and chromosome-scale assembly of the giantPleurodeles waltlgenome.</title>
        <authorList>
            <person name="Brown T."/>
            <person name="Elewa A."/>
            <person name="Iarovenko S."/>
            <person name="Subramanian E."/>
            <person name="Araus A.J."/>
            <person name="Petzold A."/>
            <person name="Susuki M."/>
            <person name="Suzuki K.-i.T."/>
            <person name="Hayashi T."/>
            <person name="Toyoda A."/>
            <person name="Oliveira C."/>
            <person name="Osipova E."/>
            <person name="Leigh N.D."/>
            <person name="Simon A."/>
            <person name="Yun M.H."/>
        </authorList>
    </citation>
    <scope>NUCLEOTIDE SEQUENCE</scope>
    <source>
        <strain evidence="1">20211129_DDA</strain>
        <tissue evidence="1">Liver</tissue>
    </source>
</reference>
<dbReference type="AlphaFoldDB" id="A0AAV7Q6M4"/>
<comment type="caution">
    <text evidence="1">The sequence shown here is derived from an EMBL/GenBank/DDBJ whole genome shotgun (WGS) entry which is preliminary data.</text>
</comment>
<evidence type="ECO:0000313" key="2">
    <source>
        <dbReference type="Proteomes" id="UP001066276"/>
    </source>
</evidence>
<evidence type="ECO:0000313" key="1">
    <source>
        <dbReference type="EMBL" id="KAJ1135172.1"/>
    </source>
</evidence>
<name>A0AAV7Q6M4_PLEWA</name>
<organism evidence="1 2">
    <name type="scientific">Pleurodeles waltl</name>
    <name type="common">Iberian ribbed newt</name>
    <dbReference type="NCBI Taxonomy" id="8319"/>
    <lineage>
        <taxon>Eukaryota</taxon>
        <taxon>Metazoa</taxon>
        <taxon>Chordata</taxon>
        <taxon>Craniata</taxon>
        <taxon>Vertebrata</taxon>
        <taxon>Euteleostomi</taxon>
        <taxon>Amphibia</taxon>
        <taxon>Batrachia</taxon>
        <taxon>Caudata</taxon>
        <taxon>Salamandroidea</taxon>
        <taxon>Salamandridae</taxon>
        <taxon>Pleurodelinae</taxon>
        <taxon>Pleurodeles</taxon>
    </lineage>
</organism>
<dbReference type="EMBL" id="JANPWB010000010">
    <property type="protein sequence ID" value="KAJ1135172.1"/>
    <property type="molecule type" value="Genomic_DNA"/>
</dbReference>
<feature type="non-terminal residue" evidence="1">
    <location>
        <position position="1"/>
    </location>
</feature>